<sequence length="419" mass="49280">MKKVLKKGIKFLVCILVLGLIYSFSLKTYDKNSGKETLEYWKNNKKLYESVHQNQDLSFANLDQYIVENDLILLGEFHGIKETIDIDISLIKYLNRKVEMKIHLAEIDFSQAYFLNQYFESGEETLIDSVLNSWIVYHGHHNRDYKRKWIEIYNLNQSNSPDRQIKVYGIDKIQNLKLTQKHLKILLKELGLSDVFPNDEALFLKWAKERLPKMISNGDIKNKDIAEDVLFIQKNLADYTTSSRENRMYLNFKYLYERYNFKEEKIYGYFGEAHVLQKEINRKKDFGALVEEDVNFKNKTYTIISRYLDSDMSAPSKFLPFFLRSENEHTKSGITCDNPFLLYHSGINEFKQLTKNNTNTFFDLNQIDSPYRKSKRLIKSFGLFSLLSGMKITDETSSTADYAQGLVLIRNSDWAQPNQ</sequence>
<evidence type="ECO:0000313" key="1">
    <source>
        <dbReference type="EMBL" id="MDX6189210.1"/>
    </source>
</evidence>
<evidence type="ECO:0008006" key="3">
    <source>
        <dbReference type="Google" id="ProtNLM"/>
    </source>
</evidence>
<dbReference type="RefSeq" id="WP_230001942.1">
    <property type="nucleotide sequence ID" value="NZ_CP087134.1"/>
</dbReference>
<comment type="caution">
    <text evidence="1">The sequence shown here is derived from an EMBL/GenBank/DDBJ whole genome shotgun (WGS) entry which is preliminary data.</text>
</comment>
<gene>
    <name evidence="1" type="ORF">SGQ83_07620</name>
</gene>
<name>A0ABU4RCR4_9FLAO</name>
<protein>
    <recommendedName>
        <fullName evidence="3">Erythromycin esterase family protein</fullName>
    </recommendedName>
</protein>
<dbReference type="Proteomes" id="UP001273350">
    <property type="component" value="Unassembled WGS sequence"/>
</dbReference>
<organism evidence="1 2">
    <name type="scientific">Flavobacterium cupriresistens</name>
    <dbReference type="NCBI Taxonomy" id="2893885"/>
    <lineage>
        <taxon>Bacteria</taxon>
        <taxon>Pseudomonadati</taxon>
        <taxon>Bacteroidota</taxon>
        <taxon>Flavobacteriia</taxon>
        <taxon>Flavobacteriales</taxon>
        <taxon>Flavobacteriaceae</taxon>
        <taxon>Flavobacterium</taxon>
    </lineage>
</organism>
<reference evidence="1 2" key="1">
    <citation type="submission" date="2023-11" db="EMBL/GenBank/DDBJ databases">
        <title>Unpublished Manusciprt.</title>
        <authorList>
            <person name="Saticioglu I.B."/>
            <person name="Ay H."/>
            <person name="Ajmi N."/>
            <person name="Altun S."/>
            <person name="Duman M."/>
        </authorList>
    </citation>
    <scope>NUCLEOTIDE SEQUENCE [LARGE SCALE GENOMIC DNA]</scope>
    <source>
        <strain evidence="1 2">Fl-318</strain>
    </source>
</reference>
<accession>A0ABU4RCR4</accession>
<keyword evidence="2" id="KW-1185">Reference proteome</keyword>
<proteinExistence type="predicted"/>
<dbReference type="SUPFAM" id="SSF159501">
    <property type="entry name" value="EreA/ChaN-like"/>
    <property type="match status" value="1"/>
</dbReference>
<dbReference type="EMBL" id="JAWXVI010000004">
    <property type="protein sequence ID" value="MDX6189210.1"/>
    <property type="molecule type" value="Genomic_DNA"/>
</dbReference>
<evidence type="ECO:0000313" key="2">
    <source>
        <dbReference type="Proteomes" id="UP001273350"/>
    </source>
</evidence>